<evidence type="ECO:0000313" key="1">
    <source>
        <dbReference type="EMBL" id="KKT55473.1"/>
    </source>
</evidence>
<sequence>MFRLEIVKRDTNDLPKVVFYNGTFIAVEDILMFSGPTFSDTKYALVTAIDEIKDGDNVLRQVDIRLVGTEQSKLCLSSDFDNKCLFRVEQRAQIVGQLNRLISQRYCARENAMRIVDLLR</sequence>
<dbReference type="AlphaFoldDB" id="A0A0G1I9L0"/>
<protein>
    <submittedName>
        <fullName evidence="1">Uncharacterized protein</fullName>
    </submittedName>
</protein>
<dbReference type="Proteomes" id="UP000033977">
    <property type="component" value="Unassembled WGS sequence"/>
</dbReference>
<proteinExistence type="predicted"/>
<comment type="caution">
    <text evidence="1">The sequence shown here is derived from an EMBL/GenBank/DDBJ whole genome shotgun (WGS) entry which is preliminary data.</text>
</comment>
<reference evidence="1 2" key="1">
    <citation type="journal article" date="2015" name="Nature">
        <title>rRNA introns, odd ribosomes, and small enigmatic genomes across a large radiation of phyla.</title>
        <authorList>
            <person name="Brown C.T."/>
            <person name="Hug L.A."/>
            <person name="Thomas B.C."/>
            <person name="Sharon I."/>
            <person name="Castelle C.J."/>
            <person name="Singh A."/>
            <person name="Wilkins M.J."/>
            <person name="Williams K.H."/>
            <person name="Banfield J.F."/>
        </authorList>
    </citation>
    <scope>NUCLEOTIDE SEQUENCE [LARGE SCALE GENOMIC DNA]</scope>
</reference>
<name>A0A0G1I9L0_9BACT</name>
<evidence type="ECO:0000313" key="2">
    <source>
        <dbReference type="Proteomes" id="UP000033977"/>
    </source>
</evidence>
<dbReference type="EMBL" id="LCIN01000022">
    <property type="protein sequence ID" value="KKT55473.1"/>
    <property type="molecule type" value="Genomic_DNA"/>
</dbReference>
<accession>A0A0G1I9L0</accession>
<gene>
    <name evidence="1" type="ORF">UW49_C0022G0004</name>
</gene>
<organism evidence="1 2">
    <name type="scientific">Candidatus Giovannonibacteria bacterium GW2011_GWB1_44_23</name>
    <dbReference type="NCBI Taxonomy" id="1618652"/>
    <lineage>
        <taxon>Bacteria</taxon>
        <taxon>Candidatus Giovannoniibacteriota</taxon>
    </lineage>
</organism>